<evidence type="ECO:0000256" key="4">
    <source>
        <dbReference type="ARBA" id="ARBA00021301"/>
    </source>
</evidence>
<evidence type="ECO:0000256" key="12">
    <source>
        <dbReference type="ARBA" id="ARBA00031568"/>
    </source>
</evidence>
<evidence type="ECO:0000256" key="2">
    <source>
        <dbReference type="ARBA" id="ARBA00004245"/>
    </source>
</evidence>
<evidence type="ECO:0000256" key="11">
    <source>
        <dbReference type="ARBA" id="ARBA00023273"/>
    </source>
</evidence>
<dbReference type="Proteomes" id="UP000694562">
    <property type="component" value="Unplaced"/>
</dbReference>
<evidence type="ECO:0000256" key="10">
    <source>
        <dbReference type="ARBA" id="ARBA00023212"/>
    </source>
</evidence>
<feature type="coiled-coil region" evidence="13">
    <location>
        <begin position="223"/>
        <end position="359"/>
    </location>
</feature>
<proteinExistence type="inferred from homology"/>
<dbReference type="Ensembl" id="ENSFTIT00000007216.1">
    <property type="protein sequence ID" value="ENSFTIP00000006912.1"/>
    <property type="gene ID" value="ENSFTIG00000004727.1"/>
</dbReference>
<reference evidence="15" key="2">
    <citation type="submission" date="2025-09" db="UniProtKB">
        <authorList>
            <consortium name="Ensembl"/>
        </authorList>
    </citation>
    <scope>IDENTIFICATION</scope>
</reference>
<name>A0A8C4XM32_FALTI</name>
<evidence type="ECO:0000256" key="7">
    <source>
        <dbReference type="ARBA" id="ARBA00022846"/>
    </source>
</evidence>
<keyword evidence="9" id="KW-0969">Cilium</keyword>
<evidence type="ECO:0000256" key="13">
    <source>
        <dbReference type="SAM" id="Coils"/>
    </source>
</evidence>
<evidence type="ECO:0000313" key="16">
    <source>
        <dbReference type="Proteomes" id="UP000694562"/>
    </source>
</evidence>
<dbReference type="PANTHER" id="PTHR31543">
    <property type="entry name" value="DYNEIN REGULATORY COMPLEX SUBUNIT 4"/>
    <property type="match status" value="1"/>
</dbReference>
<dbReference type="OrthoDB" id="767661at2759"/>
<evidence type="ECO:0000256" key="8">
    <source>
        <dbReference type="ARBA" id="ARBA00023054"/>
    </source>
</evidence>
<sequence>MSTEQLQKHVVRLREELDREREERNYYQLERDKIHTFWEITRRQLEEKRAELRNKDREMEEAEERHQVEIKVYKQKVKHLLYEHQENLTEVKVERILSMKQAQNDHWAQEIELWKGMGSLRVELKEQERAHEAVVKNLCLKQKEEITRLCNNFEGQVKEIEAKYTKKMQMLRDELELQRKTEIHNMEERKNNHISELIRNHEKAFSDIKNYYSDTTTKNLAFISLLQEQMEEVKKRENHLAKENTNMLLQNNEQKESLQQAQEQVSELQKKLAHYDKDKAALMNTKALLKVTQKELKDLRWEHEVLEQRFVKVQAERDELYQKFTKAINEVQQKTGFKNLLLERKLKGLLSVLEKKEAELSEVLAASNLDPSAISLVSHKLEDMLNSKNSTIKDLQFQLARACKAHNDMLQTFEAKLTAFGIPLDNLGFKPLVNPVPGQVLGQGPAGLVAVPT</sequence>
<dbReference type="GO" id="GO:0031267">
    <property type="term" value="F:small GTPase binding"/>
    <property type="evidence" value="ECO:0007669"/>
    <property type="project" value="InterPro"/>
</dbReference>
<protein>
    <recommendedName>
        <fullName evidence="4">Dynein regulatory complex subunit 4</fullName>
    </recommendedName>
    <alternativeName>
        <fullName evidence="12">Growth arrest-specific protein 8</fullName>
    </alternativeName>
</protein>
<dbReference type="Pfam" id="PF13851">
    <property type="entry name" value="GAS"/>
    <property type="match status" value="1"/>
</dbReference>
<dbReference type="GO" id="GO:0031514">
    <property type="term" value="C:motile cilium"/>
    <property type="evidence" value="ECO:0007669"/>
    <property type="project" value="UniProtKB-SubCell"/>
</dbReference>
<evidence type="ECO:0000256" key="1">
    <source>
        <dbReference type="ARBA" id="ARBA00004230"/>
    </source>
</evidence>
<dbReference type="PANTHER" id="PTHR31543:SF0">
    <property type="entry name" value="DYNEIN REGULATORY COMPLEX SUBUNIT 4"/>
    <property type="match status" value="1"/>
</dbReference>
<keyword evidence="8 13" id="KW-0175">Coiled coil</keyword>
<dbReference type="GO" id="GO:0005794">
    <property type="term" value="C:Golgi apparatus"/>
    <property type="evidence" value="ECO:0007669"/>
    <property type="project" value="TreeGrafter"/>
</dbReference>
<accession>A0A8C4XM32</accession>
<dbReference type="OMA" id="MKHLQYE"/>
<feature type="domain" description="Growth arrest-specific protein 8" evidence="14">
    <location>
        <begin position="196"/>
        <end position="395"/>
    </location>
</feature>
<evidence type="ECO:0000259" key="14">
    <source>
        <dbReference type="Pfam" id="PF13851"/>
    </source>
</evidence>
<keyword evidence="10" id="KW-0206">Cytoskeleton</keyword>
<reference evidence="15" key="1">
    <citation type="submission" date="2025-08" db="UniProtKB">
        <authorList>
            <consortium name="Ensembl"/>
        </authorList>
    </citation>
    <scope>IDENTIFICATION</scope>
</reference>
<organism evidence="15 16">
    <name type="scientific">Falco tinnunculus</name>
    <name type="common">Common kestrel</name>
    <dbReference type="NCBI Taxonomy" id="100819"/>
    <lineage>
        <taxon>Eukaryota</taxon>
        <taxon>Metazoa</taxon>
        <taxon>Chordata</taxon>
        <taxon>Craniata</taxon>
        <taxon>Vertebrata</taxon>
        <taxon>Euteleostomi</taxon>
        <taxon>Archelosauria</taxon>
        <taxon>Archosauria</taxon>
        <taxon>Dinosauria</taxon>
        <taxon>Saurischia</taxon>
        <taxon>Theropoda</taxon>
        <taxon>Coelurosauria</taxon>
        <taxon>Aves</taxon>
        <taxon>Neognathae</taxon>
        <taxon>Neoaves</taxon>
        <taxon>Telluraves</taxon>
        <taxon>Australaves</taxon>
        <taxon>Falconiformes</taxon>
        <taxon>Falconidae</taxon>
        <taxon>Falco</taxon>
    </lineage>
</organism>
<evidence type="ECO:0000256" key="9">
    <source>
        <dbReference type="ARBA" id="ARBA00023069"/>
    </source>
</evidence>
<evidence type="ECO:0000256" key="5">
    <source>
        <dbReference type="ARBA" id="ARBA00022490"/>
    </source>
</evidence>
<keyword evidence="6" id="KW-0493">Microtubule</keyword>
<evidence type="ECO:0000256" key="3">
    <source>
        <dbReference type="ARBA" id="ARBA00009859"/>
    </source>
</evidence>
<evidence type="ECO:0000313" key="15">
    <source>
        <dbReference type="Ensembl" id="ENSFTIP00000006912.1"/>
    </source>
</evidence>
<feature type="coiled-coil region" evidence="13">
    <location>
        <begin position="3"/>
        <end position="72"/>
    </location>
</feature>
<keyword evidence="11" id="KW-0966">Cell projection</keyword>
<dbReference type="InterPro" id="IPR025593">
    <property type="entry name" value="GAS8_dom"/>
</dbReference>
<comment type="similarity">
    <text evidence="3">Belongs to the DRC4 family.</text>
</comment>
<comment type="subcellular location">
    <subcellularLocation>
        <location evidence="1">Cell projection</location>
        <location evidence="1">Cilium</location>
        <location evidence="1">Flagellum</location>
    </subcellularLocation>
    <subcellularLocation>
        <location evidence="2">Cytoplasm</location>
        <location evidence="2">Cytoskeleton</location>
    </subcellularLocation>
</comment>
<keyword evidence="7" id="KW-0282">Flagellum</keyword>
<dbReference type="GO" id="GO:0008017">
    <property type="term" value="F:microtubule binding"/>
    <property type="evidence" value="ECO:0007669"/>
    <property type="project" value="InterPro"/>
</dbReference>
<dbReference type="InterPro" id="IPR039308">
    <property type="entry name" value="GAS8"/>
</dbReference>
<keyword evidence="16" id="KW-1185">Reference proteome</keyword>
<dbReference type="AlphaFoldDB" id="A0A8C4XM32"/>
<dbReference type="GO" id="GO:0005874">
    <property type="term" value="C:microtubule"/>
    <property type="evidence" value="ECO:0007669"/>
    <property type="project" value="UniProtKB-KW"/>
</dbReference>
<dbReference type="GO" id="GO:0030317">
    <property type="term" value="P:flagellated sperm motility"/>
    <property type="evidence" value="ECO:0007669"/>
    <property type="project" value="TreeGrafter"/>
</dbReference>
<keyword evidence="5" id="KW-0963">Cytoplasm</keyword>
<evidence type="ECO:0000256" key="6">
    <source>
        <dbReference type="ARBA" id="ARBA00022701"/>
    </source>
</evidence>